<comment type="caution">
    <text evidence="3">The sequence shown here is derived from an EMBL/GenBank/DDBJ whole genome shotgun (WGS) entry which is preliminary data.</text>
</comment>
<dbReference type="InterPro" id="IPR038765">
    <property type="entry name" value="Papain-like_cys_pep_sf"/>
</dbReference>
<dbReference type="EMBL" id="JBIAFJ010000009">
    <property type="protein sequence ID" value="MFE9170556.1"/>
    <property type="molecule type" value="Genomic_DNA"/>
</dbReference>
<organism evidence="3 4">
    <name type="scientific">Streptomyces kebangsaanensis</name>
    <dbReference type="NCBI Taxonomy" id="864058"/>
    <lineage>
        <taxon>Bacteria</taxon>
        <taxon>Bacillati</taxon>
        <taxon>Actinomycetota</taxon>
        <taxon>Actinomycetes</taxon>
        <taxon>Kitasatosporales</taxon>
        <taxon>Streptomycetaceae</taxon>
        <taxon>Streptomyces</taxon>
    </lineage>
</organism>
<dbReference type="PRINTS" id="PR01543">
    <property type="entry name" value="ANATRNSFRASE"/>
</dbReference>
<protein>
    <submittedName>
        <fullName evidence="3">Arylamine N-acetyltransferase</fullName>
    </submittedName>
</protein>
<accession>A0ABW6KRZ6</accession>
<dbReference type="Pfam" id="PF00797">
    <property type="entry name" value="Acetyltransf_2"/>
    <property type="match status" value="1"/>
</dbReference>
<evidence type="ECO:0000313" key="4">
    <source>
        <dbReference type="Proteomes" id="UP001601197"/>
    </source>
</evidence>
<dbReference type="Proteomes" id="UP001601197">
    <property type="component" value="Unassembled WGS sequence"/>
</dbReference>
<dbReference type="Gene3D" id="2.40.128.150">
    <property type="entry name" value="Cysteine proteinases"/>
    <property type="match status" value="1"/>
</dbReference>
<comment type="similarity">
    <text evidence="1 2">Belongs to the arylamine N-acetyltransferase family.</text>
</comment>
<name>A0ABW6KRZ6_9ACTN</name>
<evidence type="ECO:0000256" key="2">
    <source>
        <dbReference type="RuleBase" id="RU003452"/>
    </source>
</evidence>
<dbReference type="RefSeq" id="WP_388346909.1">
    <property type="nucleotide sequence ID" value="NZ_JBIAFJ010000009.1"/>
</dbReference>
<dbReference type="SUPFAM" id="SSF54001">
    <property type="entry name" value="Cysteine proteinases"/>
    <property type="match status" value="1"/>
</dbReference>
<gene>
    <name evidence="3" type="ORF">ACFYNZ_13680</name>
</gene>
<dbReference type="PANTHER" id="PTHR11786:SF0">
    <property type="entry name" value="ARYLAMINE N-ACETYLTRANSFERASE 4-RELATED"/>
    <property type="match status" value="1"/>
</dbReference>
<reference evidence="3 4" key="1">
    <citation type="submission" date="2024-10" db="EMBL/GenBank/DDBJ databases">
        <title>The Natural Products Discovery Center: Release of the First 8490 Sequenced Strains for Exploring Actinobacteria Biosynthetic Diversity.</title>
        <authorList>
            <person name="Kalkreuter E."/>
            <person name="Kautsar S.A."/>
            <person name="Yang D."/>
            <person name="Bader C.D."/>
            <person name="Teijaro C.N."/>
            <person name="Fluegel L."/>
            <person name="Davis C.M."/>
            <person name="Simpson J.R."/>
            <person name="Lauterbach L."/>
            <person name="Steele A.D."/>
            <person name="Gui C."/>
            <person name="Meng S."/>
            <person name="Li G."/>
            <person name="Viehrig K."/>
            <person name="Ye F."/>
            <person name="Su P."/>
            <person name="Kiefer A.F."/>
            <person name="Nichols A."/>
            <person name="Cepeda A.J."/>
            <person name="Yan W."/>
            <person name="Fan B."/>
            <person name="Jiang Y."/>
            <person name="Adhikari A."/>
            <person name="Zheng C.-J."/>
            <person name="Schuster L."/>
            <person name="Cowan T.M."/>
            <person name="Smanski M.J."/>
            <person name="Chevrette M.G."/>
            <person name="De Carvalho L.P.S."/>
            <person name="Shen B."/>
        </authorList>
    </citation>
    <scope>NUCLEOTIDE SEQUENCE [LARGE SCALE GENOMIC DNA]</scope>
    <source>
        <strain evidence="3 4">NPDC007147</strain>
    </source>
</reference>
<evidence type="ECO:0000256" key="1">
    <source>
        <dbReference type="ARBA" id="ARBA00006547"/>
    </source>
</evidence>
<dbReference type="PANTHER" id="PTHR11786">
    <property type="entry name" value="N-HYDROXYARYLAMINE O-ACETYLTRANSFERASE"/>
    <property type="match status" value="1"/>
</dbReference>
<proteinExistence type="inferred from homology"/>
<evidence type="ECO:0000313" key="3">
    <source>
        <dbReference type="EMBL" id="MFE9170556.1"/>
    </source>
</evidence>
<dbReference type="InterPro" id="IPR001447">
    <property type="entry name" value="Arylamine_N-AcTrfase"/>
</dbReference>
<keyword evidence="4" id="KW-1185">Reference proteome</keyword>
<dbReference type="Gene3D" id="3.30.2140.10">
    <property type="entry name" value="Arylamine N-acetyltransferase"/>
    <property type="match status" value="1"/>
</dbReference>
<sequence>MSAPDTTATTVPTDNGDTSDFVFDVDAYLDRIGAERPAAVNYEALCYLQERHMMTVPFETLDLILKNFPSVRDEPLYDKIVNQRRGGGCGELNTAFALLLRRLGYPVTLLGARILHNGKHAFRGQYHGHLVLRVDLDQPYLVDVGFRWASRKPLELRRPGVQSDPHGDYQLFFTADGDVEMVHNGVLRWRAETHPREVDDFDAALWYLWSSPHAPANTQLWASIVTPDGRISMFNRVLTEYENGERKSSRVLDDDAEFLTTFEKLYGIRLGEVPDLPATTEGV</sequence>